<evidence type="ECO:0000313" key="2">
    <source>
        <dbReference type="EMBL" id="MBP1042962.1"/>
    </source>
</evidence>
<dbReference type="InterPro" id="IPR000600">
    <property type="entry name" value="ROK"/>
</dbReference>
<dbReference type="PANTHER" id="PTHR18964">
    <property type="entry name" value="ROK (REPRESSOR, ORF, KINASE) FAMILY"/>
    <property type="match status" value="1"/>
</dbReference>
<dbReference type="SUPFAM" id="SSF53067">
    <property type="entry name" value="Actin-like ATPase domain"/>
    <property type="match status" value="1"/>
</dbReference>
<sequence>MENETLLVFDFGGSAIKYGVWHLESLQEQSQVVTPKTLAEFLQTLVRVKEALERDYQFTGCACSSPGAVNQAKRVIEGNCAISFVHEPTFYQSLEQALHLPVTIENDANCAALAEVAYGAAAGKEDVLAVVIGSGIGGAVIKQGKIEKGHHLFGGEFGFMLLEGEWNFSQLATPVAMAKRVSVMKGLTETALSGKEVFDLAEAGDAIAEQEVQRLYYYLAVGLYNLQTSIDPEVIVIGGGISARTDLLAKIEEQVELIFNRGQKTAIRPDIRLCQFKNEANLLGAVANYREVRFHY</sequence>
<dbReference type="AlphaFoldDB" id="A0A940PE72"/>
<keyword evidence="3" id="KW-1185">Reference proteome</keyword>
<proteinExistence type="inferred from homology"/>
<reference evidence="2" key="1">
    <citation type="submission" date="2020-12" db="EMBL/GenBank/DDBJ databases">
        <title>Vagococcus allomyrinae sp. nov. and Enterococcus lavae sp. nov., isolated from the larvae of Allomyrina dichotoma.</title>
        <authorList>
            <person name="Lee S.D."/>
        </authorList>
    </citation>
    <scope>NUCLEOTIDE SEQUENCE</scope>
    <source>
        <strain evidence="2">BWB3-3</strain>
    </source>
</reference>
<dbReference type="PANTHER" id="PTHR18964:SF170">
    <property type="entry name" value="SUGAR KINASE"/>
    <property type="match status" value="1"/>
</dbReference>
<protein>
    <submittedName>
        <fullName evidence="2">ROK family protein</fullName>
    </submittedName>
</protein>
<gene>
    <name evidence="2" type="ORF">I6N95_18265</name>
</gene>
<organism evidence="2 3">
    <name type="scientific">Vagococcus allomyrinae</name>
    <dbReference type="NCBI Taxonomy" id="2794353"/>
    <lineage>
        <taxon>Bacteria</taxon>
        <taxon>Bacillati</taxon>
        <taxon>Bacillota</taxon>
        <taxon>Bacilli</taxon>
        <taxon>Lactobacillales</taxon>
        <taxon>Enterococcaceae</taxon>
        <taxon>Vagococcus</taxon>
    </lineage>
</organism>
<comment type="similarity">
    <text evidence="1">Belongs to the ROK (NagC/XylR) family.</text>
</comment>
<dbReference type="CDD" id="cd24152">
    <property type="entry name" value="ASKHA_NBD_ROK-like"/>
    <property type="match status" value="1"/>
</dbReference>
<dbReference type="RefSeq" id="WP_209530729.1">
    <property type="nucleotide sequence ID" value="NZ_JAEEGA010000013.1"/>
</dbReference>
<comment type="caution">
    <text evidence="2">The sequence shown here is derived from an EMBL/GenBank/DDBJ whole genome shotgun (WGS) entry which is preliminary data.</text>
</comment>
<dbReference type="Pfam" id="PF00480">
    <property type="entry name" value="ROK"/>
    <property type="match status" value="1"/>
</dbReference>
<name>A0A940PE72_9ENTE</name>
<dbReference type="EMBL" id="JAEEGA010000013">
    <property type="protein sequence ID" value="MBP1042962.1"/>
    <property type="molecule type" value="Genomic_DNA"/>
</dbReference>
<evidence type="ECO:0000313" key="3">
    <source>
        <dbReference type="Proteomes" id="UP000674938"/>
    </source>
</evidence>
<dbReference type="Proteomes" id="UP000674938">
    <property type="component" value="Unassembled WGS sequence"/>
</dbReference>
<accession>A0A940PE72</accession>
<dbReference type="Gene3D" id="3.30.420.40">
    <property type="match status" value="2"/>
</dbReference>
<dbReference type="InterPro" id="IPR043129">
    <property type="entry name" value="ATPase_NBD"/>
</dbReference>
<evidence type="ECO:0000256" key="1">
    <source>
        <dbReference type="ARBA" id="ARBA00006479"/>
    </source>
</evidence>